<evidence type="ECO:0000313" key="3">
    <source>
        <dbReference type="Proteomes" id="UP000799424"/>
    </source>
</evidence>
<proteinExistence type="predicted"/>
<name>A0A6A6ZRE6_9PLEO</name>
<protein>
    <recommendedName>
        <fullName evidence="4">Secreted protein</fullName>
    </recommendedName>
</protein>
<evidence type="ECO:0000313" key="2">
    <source>
        <dbReference type="EMBL" id="KAF2822897.1"/>
    </source>
</evidence>
<keyword evidence="3" id="KW-1185">Reference proteome</keyword>
<accession>A0A6A6ZRE6</accession>
<keyword evidence="1" id="KW-0732">Signal</keyword>
<dbReference type="Proteomes" id="UP000799424">
    <property type="component" value="Unassembled WGS sequence"/>
</dbReference>
<evidence type="ECO:0008006" key="4">
    <source>
        <dbReference type="Google" id="ProtNLM"/>
    </source>
</evidence>
<reference evidence="2" key="1">
    <citation type="journal article" date="2020" name="Stud. Mycol.">
        <title>101 Dothideomycetes genomes: a test case for predicting lifestyles and emergence of pathogens.</title>
        <authorList>
            <person name="Haridas S."/>
            <person name="Albert R."/>
            <person name="Binder M."/>
            <person name="Bloem J."/>
            <person name="Labutti K."/>
            <person name="Salamov A."/>
            <person name="Andreopoulos B."/>
            <person name="Baker S."/>
            <person name="Barry K."/>
            <person name="Bills G."/>
            <person name="Bluhm B."/>
            <person name="Cannon C."/>
            <person name="Castanera R."/>
            <person name="Culley D."/>
            <person name="Daum C."/>
            <person name="Ezra D."/>
            <person name="Gonzalez J."/>
            <person name="Henrissat B."/>
            <person name="Kuo A."/>
            <person name="Liang C."/>
            <person name="Lipzen A."/>
            <person name="Lutzoni F."/>
            <person name="Magnuson J."/>
            <person name="Mondo S."/>
            <person name="Nolan M."/>
            <person name="Ohm R."/>
            <person name="Pangilinan J."/>
            <person name="Park H.-J."/>
            <person name="Ramirez L."/>
            <person name="Alfaro M."/>
            <person name="Sun H."/>
            <person name="Tritt A."/>
            <person name="Yoshinaga Y."/>
            <person name="Zwiers L.-H."/>
            <person name="Turgeon B."/>
            <person name="Goodwin S."/>
            <person name="Spatafora J."/>
            <person name="Crous P."/>
            <person name="Grigoriev I."/>
        </authorList>
    </citation>
    <scope>NUCLEOTIDE SEQUENCE</scope>
    <source>
        <strain evidence="2">CBS 113818</strain>
    </source>
</reference>
<organism evidence="2 3">
    <name type="scientific">Ophiobolus disseminans</name>
    <dbReference type="NCBI Taxonomy" id="1469910"/>
    <lineage>
        <taxon>Eukaryota</taxon>
        <taxon>Fungi</taxon>
        <taxon>Dikarya</taxon>
        <taxon>Ascomycota</taxon>
        <taxon>Pezizomycotina</taxon>
        <taxon>Dothideomycetes</taxon>
        <taxon>Pleosporomycetidae</taxon>
        <taxon>Pleosporales</taxon>
        <taxon>Pleosporineae</taxon>
        <taxon>Phaeosphaeriaceae</taxon>
        <taxon>Ophiobolus</taxon>
    </lineage>
</organism>
<dbReference type="EMBL" id="MU006233">
    <property type="protein sequence ID" value="KAF2822897.1"/>
    <property type="molecule type" value="Genomic_DNA"/>
</dbReference>
<dbReference type="AlphaFoldDB" id="A0A6A6ZRE6"/>
<feature type="signal peptide" evidence="1">
    <location>
        <begin position="1"/>
        <end position="21"/>
    </location>
</feature>
<sequence>MSHGFLSVLSLIRTVFHYCCSLRGLAFKPTFGLTEMDNTSIRYLSMALARCYPRLNVCTTIMRNTEVLMALTLYSVT</sequence>
<feature type="chain" id="PRO_5025400100" description="Secreted protein" evidence="1">
    <location>
        <begin position="22"/>
        <end position="77"/>
    </location>
</feature>
<evidence type="ECO:0000256" key="1">
    <source>
        <dbReference type="SAM" id="SignalP"/>
    </source>
</evidence>
<gene>
    <name evidence="2" type="ORF">CC86DRAFT_73528</name>
</gene>